<name>A0A640KWL3_LEITA</name>
<dbReference type="EMBL" id="BLBS01000057">
    <property type="protein sequence ID" value="GET93394.1"/>
    <property type="molecule type" value="Genomic_DNA"/>
</dbReference>
<sequence length="319" mass="34319">MNSAWKVAFVQPPCAFLFLFPARHPSTPLSTSPAARISLLRHYGVGVCVCVCVFKFRILSISRLVSPHLCGMASIPPPPPLPISFYSPSSPLTCAPRRIGAVAVYVCSVLSLLTEGTTTMFTRSVIRLATGAGHAFMDIAIGSQPPHRVTFELFTKKCPIASENFLKLCTGENVLPQVSSTEGIDEPSFRDQFLPQLTYRNTTVHRVCKGYLVQGGDIVSGRGTGQLSIYGESFDAPEEVKASKFDQMGLLGTAVSAPHLNGSQFFILTADKAPHLNGTCICFGRVVDGWDVVKAIEDVPLTTAGEAAERIVVVECGKL</sequence>
<dbReference type="PANTHER" id="PTHR11071:SF488">
    <property type="entry name" value="PEPTIDYL-PROLYL CIS-TRANS ISOMERASE"/>
    <property type="match status" value="1"/>
</dbReference>
<dbReference type="GO" id="GO:0003755">
    <property type="term" value="F:peptidyl-prolyl cis-trans isomerase activity"/>
    <property type="evidence" value="ECO:0007669"/>
    <property type="project" value="InterPro"/>
</dbReference>
<dbReference type="FunFam" id="2.40.100.10:FF:000067">
    <property type="entry name" value="Peptidyl-prolyl cis-trans isomerase"/>
    <property type="match status" value="1"/>
</dbReference>
<dbReference type="OrthoDB" id="193499at2759"/>
<evidence type="ECO:0000313" key="3">
    <source>
        <dbReference type="Proteomes" id="UP000419144"/>
    </source>
</evidence>
<dbReference type="GO" id="GO:0097014">
    <property type="term" value="C:ciliary plasm"/>
    <property type="evidence" value="ECO:0007669"/>
    <property type="project" value="TreeGrafter"/>
</dbReference>
<dbReference type="InterPro" id="IPR029000">
    <property type="entry name" value="Cyclophilin-like_dom_sf"/>
</dbReference>
<dbReference type="VEuPathDB" id="TriTrypDB:LtaPh_3632100"/>
<proteinExistence type="predicted"/>
<dbReference type="PROSITE" id="PS50072">
    <property type="entry name" value="CSA_PPIASE_2"/>
    <property type="match status" value="1"/>
</dbReference>
<evidence type="ECO:0000313" key="2">
    <source>
        <dbReference type="EMBL" id="GET93394.1"/>
    </source>
</evidence>
<evidence type="ECO:0000259" key="1">
    <source>
        <dbReference type="PROSITE" id="PS50072"/>
    </source>
</evidence>
<dbReference type="Gene3D" id="2.40.100.10">
    <property type="entry name" value="Cyclophilin-like"/>
    <property type="match status" value="1"/>
</dbReference>
<dbReference type="Pfam" id="PF00160">
    <property type="entry name" value="Pro_isomerase"/>
    <property type="match status" value="1"/>
</dbReference>
<protein>
    <submittedName>
        <fullName evidence="2">Cyclophilin-like protein</fullName>
    </submittedName>
</protein>
<organism evidence="2 3">
    <name type="scientific">Leishmania tarentolae</name>
    <name type="common">Sauroleishmania tarentolae</name>
    <dbReference type="NCBI Taxonomy" id="5689"/>
    <lineage>
        <taxon>Eukaryota</taxon>
        <taxon>Discoba</taxon>
        <taxon>Euglenozoa</taxon>
        <taxon>Kinetoplastea</taxon>
        <taxon>Metakinetoplastina</taxon>
        <taxon>Trypanosomatida</taxon>
        <taxon>Trypanosomatidae</taxon>
        <taxon>Leishmaniinae</taxon>
        <taxon>Leishmania</taxon>
        <taxon>lizard Leishmania</taxon>
    </lineage>
</organism>
<dbReference type="InterPro" id="IPR002130">
    <property type="entry name" value="Cyclophilin-type_PPIase_dom"/>
</dbReference>
<comment type="caution">
    <text evidence="2">The sequence shown here is derived from an EMBL/GenBank/DDBJ whole genome shotgun (WGS) entry which is preliminary data.</text>
</comment>
<dbReference type="Proteomes" id="UP000419144">
    <property type="component" value="Unassembled WGS sequence"/>
</dbReference>
<dbReference type="PRINTS" id="PR00153">
    <property type="entry name" value="CSAPPISMRASE"/>
</dbReference>
<dbReference type="AlphaFoldDB" id="A0A640KWL3"/>
<dbReference type="SUPFAM" id="SSF50891">
    <property type="entry name" value="Cyclophilin-like"/>
    <property type="match status" value="1"/>
</dbReference>
<dbReference type="PANTHER" id="PTHR11071">
    <property type="entry name" value="PEPTIDYL-PROLYL CIS-TRANS ISOMERASE"/>
    <property type="match status" value="1"/>
</dbReference>
<feature type="domain" description="PPIase cyclophilin-type" evidence="1">
    <location>
        <begin position="136"/>
        <end position="318"/>
    </location>
</feature>
<gene>
    <name evidence="2" type="ORF">LtaPh_3632100</name>
</gene>
<dbReference type="GO" id="GO:0006457">
    <property type="term" value="P:protein folding"/>
    <property type="evidence" value="ECO:0007669"/>
    <property type="project" value="TreeGrafter"/>
</dbReference>
<reference evidence="2" key="1">
    <citation type="submission" date="2019-11" db="EMBL/GenBank/DDBJ databases">
        <title>Leishmania tarentolae CDS.</title>
        <authorList>
            <person name="Goto Y."/>
            <person name="Yamagishi J."/>
        </authorList>
    </citation>
    <scope>NUCLEOTIDE SEQUENCE [LARGE SCALE GENOMIC DNA]</scope>
    <source>
        <strain evidence="2">Parrot Tar II</strain>
    </source>
</reference>
<dbReference type="GO" id="GO:0005634">
    <property type="term" value="C:nucleus"/>
    <property type="evidence" value="ECO:0007669"/>
    <property type="project" value="TreeGrafter"/>
</dbReference>
<keyword evidence="3" id="KW-1185">Reference proteome</keyword>
<dbReference type="GO" id="GO:0016018">
    <property type="term" value="F:cyclosporin A binding"/>
    <property type="evidence" value="ECO:0007669"/>
    <property type="project" value="TreeGrafter"/>
</dbReference>
<accession>A0A640KWL3</accession>